<accession>A0A7D9K2F5</accession>
<protein>
    <submittedName>
        <fullName evidence="2">Uncharacterized protein</fullName>
    </submittedName>
</protein>
<keyword evidence="3" id="KW-1185">Reference proteome</keyword>
<organism evidence="2 3">
    <name type="scientific">Paramuricea clavata</name>
    <name type="common">Red gorgonian</name>
    <name type="synonym">Violescent sea-whip</name>
    <dbReference type="NCBI Taxonomy" id="317549"/>
    <lineage>
        <taxon>Eukaryota</taxon>
        <taxon>Metazoa</taxon>
        <taxon>Cnidaria</taxon>
        <taxon>Anthozoa</taxon>
        <taxon>Octocorallia</taxon>
        <taxon>Malacalcyonacea</taxon>
        <taxon>Plexauridae</taxon>
        <taxon>Paramuricea</taxon>
    </lineage>
</organism>
<feature type="non-terminal residue" evidence="2">
    <location>
        <position position="68"/>
    </location>
</feature>
<dbReference type="AlphaFoldDB" id="A0A7D9K2F5"/>
<reference evidence="2" key="1">
    <citation type="submission" date="2020-04" db="EMBL/GenBank/DDBJ databases">
        <authorList>
            <person name="Alioto T."/>
            <person name="Alioto T."/>
            <person name="Gomez Garrido J."/>
        </authorList>
    </citation>
    <scope>NUCLEOTIDE SEQUENCE</scope>
    <source>
        <strain evidence="2">A484AB</strain>
    </source>
</reference>
<gene>
    <name evidence="2" type="ORF">PACLA_8A050671</name>
</gene>
<proteinExistence type="predicted"/>
<dbReference type="Proteomes" id="UP001152795">
    <property type="component" value="Unassembled WGS sequence"/>
</dbReference>
<dbReference type="EMBL" id="CACRXK020025064">
    <property type="protein sequence ID" value="CAB4039200.1"/>
    <property type="molecule type" value="Genomic_DNA"/>
</dbReference>
<evidence type="ECO:0000313" key="3">
    <source>
        <dbReference type="Proteomes" id="UP001152795"/>
    </source>
</evidence>
<evidence type="ECO:0000313" key="2">
    <source>
        <dbReference type="EMBL" id="CAB4039200.1"/>
    </source>
</evidence>
<evidence type="ECO:0000256" key="1">
    <source>
        <dbReference type="SAM" id="MobiDB-lite"/>
    </source>
</evidence>
<sequence>MDPEQFYLFWKILVLTLEYILPKLVRRLILTAFGTRAKRALMHPNNAAEKLDSRKSGIMKPRKQKRNP</sequence>
<comment type="caution">
    <text evidence="2">The sequence shown here is derived from an EMBL/GenBank/DDBJ whole genome shotgun (WGS) entry which is preliminary data.</text>
</comment>
<name>A0A7D9K2F5_PARCT</name>
<feature type="region of interest" description="Disordered" evidence="1">
    <location>
        <begin position="44"/>
        <end position="68"/>
    </location>
</feature>